<comment type="caution">
    <text evidence="2">The sequence shown here is derived from an EMBL/GenBank/DDBJ whole genome shotgun (WGS) entry which is preliminary data.</text>
</comment>
<proteinExistence type="predicted"/>
<dbReference type="PANTHER" id="PTHR14269">
    <property type="entry name" value="CDP-DIACYLGLYCEROL--GLYCEROL-3-PHOSPHATE 3-PHOSPHATIDYLTRANSFERASE-RELATED"/>
    <property type="match status" value="1"/>
</dbReference>
<dbReference type="PANTHER" id="PTHR14269:SF4">
    <property type="entry name" value="CAT EYE SYNDROME CRITICAL REGION PROTEIN 5"/>
    <property type="match status" value="1"/>
</dbReference>
<evidence type="ECO:0000313" key="3">
    <source>
        <dbReference type="Proteomes" id="UP000013776"/>
    </source>
</evidence>
<dbReference type="OrthoDB" id="10251048at2759"/>
<dbReference type="Pfam" id="PF13242">
    <property type="entry name" value="Hydrolase_like"/>
    <property type="match status" value="1"/>
</dbReference>
<name>R4XCG6_TAPDE</name>
<evidence type="ECO:0000313" key="2">
    <source>
        <dbReference type="EMBL" id="CCG83562.1"/>
    </source>
</evidence>
<dbReference type="VEuPathDB" id="FungiDB:TAPDE_003833"/>
<dbReference type="InterPro" id="IPR006357">
    <property type="entry name" value="HAD-SF_hydro_IIA"/>
</dbReference>
<accession>R4XCG6</accession>
<feature type="compositionally biased region" description="Polar residues" evidence="1">
    <location>
        <begin position="35"/>
        <end position="53"/>
    </location>
</feature>
<feature type="region of interest" description="Disordered" evidence="1">
    <location>
        <begin position="1"/>
        <end position="70"/>
    </location>
</feature>
<dbReference type="GO" id="GO:0046474">
    <property type="term" value="P:glycerophospholipid biosynthetic process"/>
    <property type="evidence" value="ECO:0007669"/>
    <property type="project" value="TreeGrafter"/>
</dbReference>
<protein>
    <recommendedName>
        <fullName evidence="4">Phosphatidyl synthase</fullName>
    </recommendedName>
</protein>
<dbReference type="NCBIfam" id="TIGR01456">
    <property type="entry name" value="CECR5"/>
    <property type="match status" value="1"/>
</dbReference>
<dbReference type="EMBL" id="CAHR02000158">
    <property type="protein sequence ID" value="CCG83562.1"/>
    <property type="molecule type" value="Genomic_DNA"/>
</dbReference>
<dbReference type="InterPro" id="IPR023214">
    <property type="entry name" value="HAD_sf"/>
</dbReference>
<dbReference type="GO" id="GO:0005739">
    <property type="term" value="C:mitochondrion"/>
    <property type="evidence" value="ECO:0007669"/>
    <property type="project" value="TreeGrafter"/>
</dbReference>
<dbReference type="InterPro" id="IPR050324">
    <property type="entry name" value="CDP-alcohol_PTase-I"/>
</dbReference>
<evidence type="ECO:0000256" key="1">
    <source>
        <dbReference type="SAM" id="MobiDB-lite"/>
    </source>
</evidence>
<dbReference type="FunFam" id="3.40.50.1000:FF:000069">
    <property type="entry name" value="HAD-superfamily subfamily IIA hydrolase"/>
    <property type="match status" value="1"/>
</dbReference>
<dbReference type="InterPro" id="IPR036412">
    <property type="entry name" value="HAD-like_sf"/>
</dbReference>
<dbReference type="STRING" id="1097556.R4XCG6"/>
<dbReference type="NCBIfam" id="TIGR01460">
    <property type="entry name" value="HAD-SF-IIA"/>
    <property type="match status" value="1"/>
</dbReference>
<sequence length="436" mass="48283">MASSKPALARGASTRSLKGEENTTFTNELDGESAIDSTTEGLAKTSLNGNTGPTKRPTMERRRSSRKSISAEIEHARRIVDFGEDVDDEGIASDEDSGDDSPEVPYAFAFDIDGVLLRGGTPIPEAIEAMAILNGKNERNLKIPYIFITNGGGKLEDARCKELAEKLEVECSIAQFIQSHTPFRGMVEKFHTVLVVGGEGHICRDVAESYGFKDVIIPGDIICWDESVVPFRTLTEEEKSHCRPRDFSKTKIDAIFVFADSRDWAGDQQIILDLLTSKGGVMGTRSKSFEEGPPIFFSNPDILWATPNVLPRYGMGALRMCIEALYKEATNGKPFKCTQLGKPYNATYEYATRVLTEWRALEHGIDEPPRAIYMVGDNPESDIRGANLHGWDSILVRTGVYKDEHGEPKYKPTTTTDNVLTGVKWAIDREQKRGGF</sequence>
<dbReference type="Pfam" id="PF13344">
    <property type="entry name" value="Hydrolase_6"/>
    <property type="match status" value="1"/>
</dbReference>
<dbReference type="InterPro" id="IPR006353">
    <property type="entry name" value="HAD-SF_hydro_IIA_CECR5"/>
</dbReference>
<dbReference type="Proteomes" id="UP000013776">
    <property type="component" value="Unassembled WGS sequence"/>
</dbReference>
<dbReference type="eggNOG" id="KOG1618">
    <property type="taxonomic scope" value="Eukaryota"/>
</dbReference>
<dbReference type="AlphaFoldDB" id="R4XCG6"/>
<dbReference type="Gene3D" id="3.40.50.1000">
    <property type="entry name" value="HAD superfamily/HAD-like"/>
    <property type="match status" value="2"/>
</dbReference>
<dbReference type="SUPFAM" id="SSF56784">
    <property type="entry name" value="HAD-like"/>
    <property type="match status" value="1"/>
</dbReference>
<organism evidence="2 3">
    <name type="scientific">Taphrina deformans (strain PYCC 5710 / ATCC 11124 / CBS 356.35 / IMI 108563 / JCM 9778 / NBRC 8474)</name>
    <name type="common">Peach leaf curl fungus</name>
    <name type="synonym">Lalaria deformans</name>
    <dbReference type="NCBI Taxonomy" id="1097556"/>
    <lineage>
        <taxon>Eukaryota</taxon>
        <taxon>Fungi</taxon>
        <taxon>Dikarya</taxon>
        <taxon>Ascomycota</taxon>
        <taxon>Taphrinomycotina</taxon>
        <taxon>Taphrinomycetes</taxon>
        <taxon>Taphrinales</taxon>
        <taxon>Taphrinaceae</taxon>
        <taxon>Taphrina</taxon>
    </lineage>
</organism>
<keyword evidence="3" id="KW-1185">Reference proteome</keyword>
<gene>
    <name evidence="2" type="ORF">TAPDE_003833</name>
</gene>
<reference evidence="2 3" key="1">
    <citation type="journal article" date="2013" name="MBio">
        <title>Genome sequencing of the plant pathogen Taphrina deformans, the causal agent of peach leaf curl.</title>
        <authorList>
            <person name="Cisse O.H."/>
            <person name="Almeida J.M.G.C.F."/>
            <person name="Fonseca A."/>
            <person name="Kumar A.A."/>
            <person name="Salojaervi J."/>
            <person name="Overmyer K."/>
            <person name="Hauser P.M."/>
            <person name="Pagni M."/>
        </authorList>
    </citation>
    <scope>NUCLEOTIDE SEQUENCE [LARGE SCALE GENOMIC DNA]</scope>
    <source>
        <strain evidence="3">PYCC 5710 / ATCC 11124 / CBS 356.35 / IMI 108563 / JCM 9778 / NBRC 8474</strain>
    </source>
</reference>
<evidence type="ECO:0008006" key="4">
    <source>
        <dbReference type="Google" id="ProtNLM"/>
    </source>
</evidence>